<dbReference type="InterPro" id="IPR053930">
    <property type="entry name" value="RapZ-like_N"/>
</dbReference>
<evidence type="ECO:0000313" key="7">
    <source>
        <dbReference type="EMBL" id="MFC4819374.1"/>
    </source>
</evidence>
<dbReference type="RefSeq" id="WP_380019131.1">
    <property type="nucleotide sequence ID" value="NZ_JBHSHD010000003.1"/>
</dbReference>
<accession>A0ABV9QRV9</accession>
<feature type="binding site" evidence="4">
    <location>
        <begin position="20"/>
        <end position="27"/>
    </location>
    <ligand>
        <name>ATP</name>
        <dbReference type="ChEBI" id="CHEBI:30616"/>
    </ligand>
</feature>
<evidence type="ECO:0000256" key="1">
    <source>
        <dbReference type="ARBA" id="ARBA00022741"/>
    </source>
</evidence>
<keyword evidence="1 4" id="KW-0547">Nucleotide-binding</keyword>
<dbReference type="PANTHER" id="PTHR30448:SF0">
    <property type="entry name" value="RNASE ADAPTER PROTEIN RAPZ"/>
    <property type="match status" value="1"/>
</dbReference>
<reference evidence="8" key="1">
    <citation type="journal article" date="2019" name="Int. J. Syst. Evol. Microbiol.">
        <title>The Global Catalogue of Microorganisms (GCM) 10K type strain sequencing project: providing services to taxonomists for standard genome sequencing and annotation.</title>
        <authorList>
            <consortium name="The Broad Institute Genomics Platform"/>
            <consortium name="The Broad Institute Genome Sequencing Center for Infectious Disease"/>
            <person name="Wu L."/>
            <person name="Ma J."/>
        </authorList>
    </citation>
    <scope>NUCLEOTIDE SEQUENCE [LARGE SCALE GENOMIC DNA]</scope>
    <source>
        <strain evidence="8">CCUG 30340</strain>
    </source>
</reference>
<keyword evidence="8" id="KW-1185">Reference proteome</keyword>
<name>A0ABV9QRV9_9GAMM</name>
<keyword evidence="3 4" id="KW-0342">GTP-binding</keyword>
<feature type="domain" description="RapZ-like N-terminal" evidence="5">
    <location>
        <begin position="14"/>
        <end position="167"/>
    </location>
</feature>
<comment type="caution">
    <text evidence="7">The sequence shown here is derived from an EMBL/GenBank/DDBJ whole genome shotgun (WGS) entry which is preliminary data.</text>
</comment>
<organism evidence="7 8">
    <name type="scientific">Dokdonella ginsengisoli</name>
    <dbReference type="NCBI Taxonomy" id="363846"/>
    <lineage>
        <taxon>Bacteria</taxon>
        <taxon>Pseudomonadati</taxon>
        <taxon>Pseudomonadota</taxon>
        <taxon>Gammaproteobacteria</taxon>
        <taxon>Lysobacterales</taxon>
        <taxon>Rhodanobacteraceae</taxon>
        <taxon>Dokdonella</taxon>
    </lineage>
</organism>
<evidence type="ECO:0000256" key="2">
    <source>
        <dbReference type="ARBA" id="ARBA00022840"/>
    </source>
</evidence>
<dbReference type="InterPro" id="IPR053931">
    <property type="entry name" value="RapZ_C"/>
</dbReference>
<dbReference type="InterPro" id="IPR027417">
    <property type="entry name" value="P-loop_NTPase"/>
</dbReference>
<dbReference type="Pfam" id="PF03668">
    <property type="entry name" value="RapZ-like_N"/>
    <property type="match status" value="1"/>
</dbReference>
<dbReference type="Gene3D" id="3.40.50.300">
    <property type="entry name" value="P-loop containing nucleotide triphosphate hydrolases"/>
    <property type="match status" value="1"/>
</dbReference>
<evidence type="ECO:0000313" key="8">
    <source>
        <dbReference type="Proteomes" id="UP001595886"/>
    </source>
</evidence>
<sequence length="295" mass="33291">MVDTPADTASPTDQLIIVSGLSGSGKTVALRTLEDLGYYCVDNLPAALMPSFVQALSQNAAGLRHKLAVGVDVRNRAENLNRLPQILAELAQADIGYRLVFLDTRDEVLIKRYSETRRRHPLSDGLGLADAIAEERRLLRPMLAIADRTIDTSDLNVHQLRRLIITEMGLAAGAMTLLFESFAYRRGVPTDADFVFDARCLPNPHWDAKLRPLSGKDSPVREWLEGKAEVGEFRDDLTRFLESWLPRFEHDGRSYVTICIGCTGGRHRSVYLCERLAEHFRQRYAQVLTYHRELE</sequence>
<evidence type="ECO:0000259" key="5">
    <source>
        <dbReference type="Pfam" id="PF03668"/>
    </source>
</evidence>
<gene>
    <name evidence="7" type="primary">rapZ</name>
    <name evidence="7" type="ORF">ACFO6Q_03510</name>
</gene>
<feature type="binding site" evidence="4">
    <location>
        <begin position="72"/>
        <end position="75"/>
    </location>
    <ligand>
        <name>GTP</name>
        <dbReference type="ChEBI" id="CHEBI:37565"/>
    </ligand>
</feature>
<feature type="domain" description="RapZ C-terminal" evidence="6">
    <location>
        <begin position="175"/>
        <end position="295"/>
    </location>
</feature>
<dbReference type="InterPro" id="IPR005337">
    <property type="entry name" value="RapZ-like"/>
</dbReference>
<protein>
    <submittedName>
        <fullName evidence="7">RNase adapter RapZ</fullName>
    </submittedName>
</protein>
<dbReference type="NCBIfam" id="NF003828">
    <property type="entry name" value="PRK05416.1"/>
    <property type="match status" value="1"/>
</dbReference>
<evidence type="ECO:0000259" key="6">
    <source>
        <dbReference type="Pfam" id="PF22740"/>
    </source>
</evidence>
<dbReference type="HAMAP" id="MF_00636">
    <property type="entry name" value="RapZ_like"/>
    <property type="match status" value="1"/>
</dbReference>
<keyword evidence="2 4" id="KW-0067">ATP-binding</keyword>
<evidence type="ECO:0000256" key="4">
    <source>
        <dbReference type="HAMAP-Rule" id="MF_00636"/>
    </source>
</evidence>
<evidence type="ECO:0000256" key="3">
    <source>
        <dbReference type="ARBA" id="ARBA00023134"/>
    </source>
</evidence>
<dbReference type="PANTHER" id="PTHR30448">
    <property type="entry name" value="RNASE ADAPTER PROTEIN RAPZ"/>
    <property type="match status" value="1"/>
</dbReference>
<dbReference type="Pfam" id="PF22740">
    <property type="entry name" value="PapZ_C"/>
    <property type="match status" value="1"/>
</dbReference>
<dbReference type="SUPFAM" id="SSF52540">
    <property type="entry name" value="P-loop containing nucleoside triphosphate hydrolases"/>
    <property type="match status" value="1"/>
</dbReference>
<dbReference type="EMBL" id="JBHSHD010000003">
    <property type="protein sequence ID" value="MFC4819374.1"/>
    <property type="molecule type" value="Genomic_DNA"/>
</dbReference>
<proteinExistence type="inferred from homology"/>
<dbReference type="PIRSF" id="PIRSF005052">
    <property type="entry name" value="P-loopkin"/>
    <property type="match status" value="1"/>
</dbReference>
<dbReference type="Proteomes" id="UP001595886">
    <property type="component" value="Unassembled WGS sequence"/>
</dbReference>